<keyword evidence="3" id="KW-0238">DNA-binding</keyword>
<reference evidence="7" key="1">
    <citation type="submission" date="2016-10" db="EMBL/GenBank/DDBJ databases">
        <authorList>
            <person name="de Groot N.N."/>
        </authorList>
    </citation>
    <scope>NUCLEOTIDE SEQUENCE [LARGE SCALE GENOMIC DNA]</scope>
    <source>
        <strain evidence="7">ATCC 700379</strain>
    </source>
</reference>
<dbReference type="GO" id="GO:0006313">
    <property type="term" value="P:DNA transposition"/>
    <property type="evidence" value="ECO:0007669"/>
    <property type="project" value="InterPro"/>
</dbReference>
<dbReference type="AlphaFoldDB" id="A0A1I2NMD9"/>
<dbReference type="PANTHER" id="PTHR33258:SF1">
    <property type="entry name" value="TRANSPOSASE INSL FOR INSERTION SEQUENCE ELEMENT IS186A-RELATED"/>
    <property type="match status" value="1"/>
</dbReference>
<keyword evidence="9" id="KW-1185">Reference proteome</keyword>
<evidence type="ECO:0000256" key="1">
    <source>
        <dbReference type="ARBA" id="ARBA00010075"/>
    </source>
</evidence>
<evidence type="ECO:0000313" key="9">
    <source>
        <dbReference type="Proteomes" id="UP000198752"/>
    </source>
</evidence>
<evidence type="ECO:0000256" key="4">
    <source>
        <dbReference type="ARBA" id="ARBA00023172"/>
    </source>
</evidence>
<dbReference type="NCBIfam" id="NF033592">
    <property type="entry name" value="transpos_IS4_1"/>
    <property type="match status" value="1"/>
</dbReference>
<organism evidence="7 9">
    <name type="scientific">Sporolactobacillus nakayamae</name>
    <dbReference type="NCBI Taxonomy" id="269670"/>
    <lineage>
        <taxon>Bacteria</taxon>
        <taxon>Bacillati</taxon>
        <taxon>Bacillota</taxon>
        <taxon>Bacilli</taxon>
        <taxon>Bacillales</taxon>
        <taxon>Sporolactobacillaceae</taxon>
        <taxon>Sporolactobacillus</taxon>
    </lineage>
</organism>
<dbReference type="Proteomes" id="UP000198752">
    <property type="component" value="Unassembled WGS sequence"/>
</dbReference>
<keyword evidence="2" id="KW-0815">Transposition</keyword>
<reference evidence="9" key="2">
    <citation type="submission" date="2016-10" db="EMBL/GenBank/DDBJ databases">
        <authorList>
            <person name="Varghese N."/>
            <person name="Submissions S."/>
        </authorList>
    </citation>
    <scope>NUCLEOTIDE SEQUENCE [LARGE SCALE GENOMIC DNA]</scope>
    <source>
        <strain evidence="9">ATCC 700379</strain>
    </source>
</reference>
<feature type="domain" description="DUF4372" evidence="6">
    <location>
        <begin position="8"/>
        <end position="65"/>
    </location>
</feature>
<accession>A0A1I2NMD9</accession>
<dbReference type="EMBL" id="FOOY01000039">
    <property type="protein sequence ID" value="SFG99148.1"/>
    <property type="molecule type" value="Genomic_DNA"/>
</dbReference>
<sequence>MDKDTQFSSFKQWLHPINFQQLDQTVKEKQSDKYVKKLTTKAYILLFLYAHLHQEDSLHSLSTRVLDDKLQEAIGFSSISAAQLSRKNNAVDSQLLANIFLELVAKIKKKKKPDLTNSLKIVDSTTVTLNSNQFPWAHFRKTKSGVKLHLRLAFMGKGQIFPEKAVITTAQVHDRTQLDVLVDEKNAMYVFDRGYIDYQAFDRFSEEGMFFVSRLKKNAVTQVLHSYDVPEDSGIITDQMIRLGDVLHRADNAFRLITVLDDQGKTIRIVTNRFDLASTEISEIYKARWAIELFFKWIKQHVRIKKFYGKSKEAIQNQIYLALIYHCLMVLIQQETETKHSLLQLNRWLKALLWQSGKKLIQRIKFQKKPKVT</sequence>
<dbReference type="GO" id="GO:0004803">
    <property type="term" value="F:transposase activity"/>
    <property type="evidence" value="ECO:0007669"/>
    <property type="project" value="InterPro"/>
</dbReference>
<evidence type="ECO:0000256" key="3">
    <source>
        <dbReference type="ARBA" id="ARBA00023125"/>
    </source>
</evidence>
<dbReference type="Pfam" id="PF01609">
    <property type="entry name" value="DDE_Tnp_1"/>
    <property type="match status" value="1"/>
</dbReference>
<dbReference type="RefSeq" id="WP_093669713.1">
    <property type="nucleotide sequence ID" value="NZ_FOOY01000004.1"/>
</dbReference>
<gene>
    <name evidence="7" type="ORF">SAMN02982927_00469</name>
    <name evidence="8" type="ORF">SAMN02982927_03508</name>
</gene>
<dbReference type="InterPro" id="IPR002559">
    <property type="entry name" value="Transposase_11"/>
</dbReference>
<dbReference type="SUPFAM" id="SSF53098">
    <property type="entry name" value="Ribonuclease H-like"/>
    <property type="match status" value="1"/>
</dbReference>
<dbReference type="InterPro" id="IPR012337">
    <property type="entry name" value="RNaseH-like_sf"/>
</dbReference>
<protein>
    <submittedName>
        <fullName evidence="7">IS4 transposase</fullName>
    </submittedName>
</protein>
<dbReference type="GO" id="GO:0003677">
    <property type="term" value="F:DNA binding"/>
    <property type="evidence" value="ECO:0007669"/>
    <property type="project" value="UniProtKB-KW"/>
</dbReference>
<dbReference type="InterPro" id="IPR025399">
    <property type="entry name" value="DUF4372"/>
</dbReference>
<dbReference type="EMBL" id="FOOY01000004">
    <property type="protein sequence ID" value="SFG05155.1"/>
    <property type="molecule type" value="Genomic_DNA"/>
</dbReference>
<dbReference type="PANTHER" id="PTHR33258">
    <property type="entry name" value="TRANSPOSASE INSL FOR INSERTION SEQUENCE ELEMENT IS186A-RELATED"/>
    <property type="match status" value="1"/>
</dbReference>
<dbReference type="OrthoDB" id="368860at2"/>
<evidence type="ECO:0000259" key="6">
    <source>
        <dbReference type="Pfam" id="PF14294"/>
    </source>
</evidence>
<comment type="similarity">
    <text evidence="1">Belongs to the transposase 11 family.</text>
</comment>
<evidence type="ECO:0000256" key="2">
    <source>
        <dbReference type="ARBA" id="ARBA00022578"/>
    </source>
</evidence>
<proteinExistence type="inferred from homology"/>
<feature type="domain" description="Transposase IS4-like" evidence="5">
    <location>
        <begin position="119"/>
        <end position="327"/>
    </location>
</feature>
<name>A0A1I2NMD9_9BACL</name>
<evidence type="ECO:0000313" key="8">
    <source>
        <dbReference type="EMBL" id="SFG99148.1"/>
    </source>
</evidence>
<evidence type="ECO:0000313" key="7">
    <source>
        <dbReference type="EMBL" id="SFG05155.1"/>
    </source>
</evidence>
<dbReference type="Pfam" id="PF14294">
    <property type="entry name" value="DUF4372"/>
    <property type="match status" value="1"/>
</dbReference>
<dbReference type="InterPro" id="IPR047952">
    <property type="entry name" value="Transpos_IS4"/>
</dbReference>
<evidence type="ECO:0000259" key="5">
    <source>
        <dbReference type="Pfam" id="PF01609"/>
    </source>
</evidence>
<keyword evidence="4" id="KW-0233">DNA recombination</keyword>
<dbReference type="STRING" id="269670.SAMN02982927_00469"/>